<name>A0A9N9HMY0_9GLOM</name>
<dbReference type="EMBL" id="CAJVPS010018398">
    <property type="protein sequence ID" value="CAG8697279.1"/>
    <property type="molecule type" value="Genomic_DNA"/>
</dbReference>
<gene>
    <name evidence="1" type="ORF">ALEPTO_LOCUS11438</name>
</gene>
<proteinExistence type="predicted"/>
<feature type="non-terminal residue" evidence="1">
    <location>
        <position position="51"/>
    </location>
</feature>
<evidence type="ECO:0000313" key="1">
    <source>
        <dbReference type="EMBL" id="CAG8697279.1"/>
    </source>
</evidence>
<dbReference type="InterPro" id="IPR011009">
    <property type="entry name" value="Kinase-like_dom_sf"/>
</dbReference>
<reference evidence="1" key="1">
    <citation type="submission" date="2021-06" db="EMBL/GenBank/DDBJ databases">
        <authorList>
            <person name="Kallberg Y."/>
            <person name="Tangrot J."/>
            <person name="Rosling A."/>
        </authorList>
    </citation>
    <scope>NUCLEOTIDE SEQUENCE</scope>
    <source>
        <strain evidence="1">FL130A</strain>
    </source>
</reference>
<evidence type="ECO:0000313" key="2">
    <source>
        <dbReference type="Proteomes" id="UP000789508"/>
    </source>
</evidence>
<comment type="caution">
    <text evidence="1">The sequence shown here is derived from an EMBL/GenBank/DDBJ whole genome shotgun (WGS) entry which is preliminary data.</text>
</comment>
<dbReference type="SUPFAM" id="SSF56112">
    <property type="entry name" value="Protein kinase-like (PK-like)"/>
    <property type="match status" value="1"/>
</dbReference>
<keyword evidence="2" id="KW-1185">Reference proteome</keyword>
<dbReference type="OrthoDB" id="2411566at2759"/>
<organism evidence="1 2">
    <name type="scientific">Ambispora leptoticha</name>
    <dbReference type="NCBI Taxonomy" id="144679"/>
    <lineage>
        <taxon>Eukaryota</taxon>
        <taxon>Fungi</taxon>
        <taxon>Fungi incertae sedis</taxon>
        <taxon>Mucoromycota</taxon>
        <taxon>Glomeromycotina</taxon>
        <taxon>Glomeromycetes</taxon>
        <taxon>Archaeosporales</taxon>
        <taxon>Ambisporaceae</taxon>
        <taxon>Ambispora</taxon>
    </lineage>
</organism>
<sequence>MSNWFKIAIEHKYITLFEYGSFQDRKVIGRGGFGIVYSAYSRDIEKLKKIL</sequence>
<dbReference type="Proteomes" id="UP000789508">
    <property type="component" value="Unassembled WGS sequence"/>
</dbReference>
<accession>A0A9N9HMY0</accession>
<dbReference type="AlphaFoldDB" id="A0A9N9HMY0"/>
<protein>
    <submittedName>
        <fullName evidence="1">8853_t:CDS:1</fullName>
    </submittedName>
</protein>